<dbReference type="EMBL" id="CATKSH010000002">
    <property type="protein sequence ID" value="CAI9119708.1"/>
    <property type="molecule type" value="Genomic_DNA"/>
</dbReference>
<organism evidence="3 4">
    <name type="scientific">Brytella acorum</name>
    <dbReference type="NCBI Taxonomy" id="2959299"/>
    <lineage>
        <taxon>Bacteria</taxon>
        <taxon>Pseudomonadati</taxon>
        <taxon>Pseudomonadota</taxon>
        <taxon>Alphaproteobacteria</taxon>
        <taxon>Acetobacterales</taxon>
        <taxon>Acetobacteraceae</taxon>
        <taxon>Brytella</taxon>
    </lineage>
</organism>
<dbReference type="Proteomes" id="UP001176960">
    <property type="component" value="Unassembled WGS sequence"/>
</dbReference>
<protein>
    <submittedName>
        <fullName evidence="3">Cysteine hydrolase</fullName>
    </submittedName>
</protein>
<dbReference type="InterPro" id="IPR050272">
    <property type="entry name" value="Isochorismatase-like_hydrls"/>
</dbReference>
<dbReference type="SUPFAM" id="SSF52499">
    <property type="entry name" value="Isochorismatase-like hydrolases"/>
    <property type="match status" value="1"/>
</dbReference>
<feature type="domain" description="Isochorismatase-like" evidence="2">
    <location>
        <begin position="9"/>
        <end position="195"/>
    </location>
</feature>
<dbReference type="CDD" id="cd00431">
    <property type="entry name" value="cysteine_hydrolases"/>
    <property type="match status" value="1"/>
</dbReference>
<dbReference type="GO" id="GO:0016787">
    <property type="term" value="F:hydrolase activity"/>
    <property type="evidence" value="ECO:0007669"/>
    <property type="project" value="UniProtKB-KW"/>
</dbReference>
<dbReference type="RefSeq" id="WP_289841594.1">
    <property type="nucleotide sequence ID" value="NZ_CATKSH010000002.1"/>
</dbReference>
<name>A0AA35ULM1_9PROT</name>
<dbReference type="PANTHER" id="PTHR43540">
    <property type="entry name" value="PEROXYUREIDOACRYLATE/UREIDOACRYLATE AMIDOHYDROLASE-RELATED"/>
    <property type="match status" value="1"/>
</dbReference>
<comment type="caution">
    <text evidence="3">The sequence shown here is derived from an EMBL/GenBank/DDBJ whole genome shotgun (WGS) entry which is preliminary data.</text>
</comment>
<dbReference type="InterPro" id="IPR036380">
    <property type="entry name" value="Isochorismatase-like_sf"/>
</dbReference>
<dbReference type="Gene3D" id="3.40.50.850">
    <property type="entry name" value="Isochorismatase-like"/>
    <property type="match status" value="1"/>
</dbReference>
<gene>
    <name evidence="3" type="ORF">LMG32879_000530</name>
</gene>
<evidence type="ECO:0000259" key="2">
    <source>
        <dbReference type="Pfam" id="PF00857"/>
    </source>
</evidence>
<dbReference type="Pfam" id="PF00857">
    <property type="entry name" value="Isochorismatase"/>
    <property type="match status" value="1"/>
</dbReference>
<reference evidence="3" key="1">
    <citation type="submission" date="2023-03" db="EMBL/GenBank/DDBJ databases">
        <authorList>
            <person name="Cleenwerck I."/>
        </authorList>
    </citation>
    <scope>NUCLEOTIDE SEQUENCE</scope>
    <source>
        <strain evidence="3">LMG 32879</strain>
    </source>
</reference>
<evidence type="ECO:0000313" key="3">
    <source>
        <dbReference type="EMBL" id="CAI9119708.1"/>
    </source>
</evidence>
<dbReference type="AlphaFoldDB" id="A0AA35ULM1"/>
<dbReference type="PANTHER" id="PTHR43540:SF16">
    <property type="entry name" value="ISOCHORISMATASE-LIKE DOMAIN-CONTAINING PROTEIN"/>
    <property type="match status" value="1"/>
</dbReference>
<accession>A0AA35ULM1</accession>
<dbReference type="InterPro" id="IPR000868">
    <property type="entry name" value="Isochorismatase-like_dom"/>
</dbReference>
<evidence type="ECO:0000313" key="4">
    <source>
        <dbReference type="Proteomes" id="UP001176960"/>
    </source>
</evidence>
<evidence type="ECO:0000256" key="1">
    <source>
        <dbReference type="ARBA" id="ARBA00022801"/>
    </source>
</evidence>
<proteinExistence type="predicted"/>
<keyword evidence="4" id="KW-1185">Reference proteome</keyword>
<keyword evidence="1 3" id="KW-0378">Hydrolase</keyword>
<sequence>MNAIAASETALVLIEYQNDFMSEGGVLHEGVRGEMARTKMLPHTKTLVEKVRTLGIKVVWVPISFAPGHPELGASPYGILGNVKAANAFVAGEWGSAIVDELTPHESDLIVAGKRGLCGFASTNLDFILRHNGVKRIALGGFLTNCCVESTMRTAYEYGYDVITLTDCTATLSETQHEAAVKFTYPMFSTPLDHEAFLALYRA</sequence>